<dbReference type="PANTHER" id="PTHR33571:SF12">
    <property type="entry name" value="BSL3053 PROTEIN"/>
    <property type="match status" value="1"/>
</dbReference>
<feature type="domain" description="Polymerase nucleotidyl transferase" evidence="10">
    <location>
        <begin position="12"/>
        <end position="77"/>
    </location>
</feature>
<dbReference type="PANTHER" id="PTHR33571">
    <property type="entry name" value="SSL8005 PROTEIN"/>
    <property type="match status" value="1"/>
</dbReference>
<gene>
    <name evidence="11" type="ORF">BW730_13530</name>
</gene>
<evidence type="ECO:0000256" key="9">
    <source>
        <dbReference type="ARBA" id="ARBA00038276"/>
    </source>
</evidence>
<evidence type="ECO:0000256" key="4">
    <source>
        <dbReference type="ARBA" id="ARBA00022695"/>
    </source>
</evidence>
<evidence type="ECO:0000313" key="11">
    <source>
        <dbReference type="EMBL" id="AQP49374.1"/>
    </source>
</evidence>
<keyword evidence="3" id="KW-0808">Transferase</keyword>
<dbReference type="CDD" id="cd05403">
    <property type="entry name" value="NT_KNTase_like"/>
    <property type="match status" value="1"/>
</dbReference>
<keyword evidence="5" id="KW-0479">Metal-binding</keyword>
<accession>A0A1Q2CTA8</accession>
<evidence type="ECO:0000256" key="6">
    <source>
        <dbReference type="ARBA" id="ARBA00022741"/>
    </source>
</evidence>
<comment type="similarity">
    <text evidence="9">Belongs to the MntA antitoxin family.</text>
</comment>
<evidence type="ECO:0000256" key="5">
    <source>
        <dbReference type="ARBA" id="ARBA00022723"/>
    </source>
</evidence>
<dbReference type="Proteomes" id="UP000188145">
    <property type="component" value="Chromosome"/>
</dbReference>
<keyword evidence="7" id="KW-0067">ATP-binding</keyword>
<dbReference type="SUPFAM" id="SSF81301">
    <property type="entry name" value="Nucleotidyltransferase"/>
    <property type="match status" value="1"/>
</dbReference>
<dbReference type="InterPro" id="IPR002934">
    <property type="entry name" value="Polymerase_NTP_transf_dom"/>
</dbReference>
<evidence type="ECO:0000256" key="1">
    <source>
        <dbReference type="ARBA" id="ARBA00001946"/>
    </source>
</evidence>
<proteinExistence type="inferred from homology"/>
<evidence type="ECO:0000256" key="3">
    <source>
        <dbReference type="ARBA" id="ARBA00022679"/>
    </source>
</evidence>
<sequence>MVDLAAAYGFGRLAVFGSVARGEATTESDIDLLVQPPTGATIGDIVGLQDRLSSTLGRPVDLVTYGGLRQGIDADILRDAVEF</sequence>
<protein>
    <recommendedName>
        <fullName evidence="10">Polymerase nucleotidyl transferase domain-containing protein</fullName>
    </recommendedName>
</protein>
<evidence type="ECO:0000256" key="2">
    <source>
        <dbReference type="ARBA" id="ARBA00022649"/>
    </source>
</evidence>
<keyword evidence="12" id="KW-1185">Reference proteome</keyword>
<dbReference type="GO" id="GO:0005524">
    <property type="term" value="F:ATP binding"/>
    <property type="evidence" value="ECO:0007669"/>
    <property type="project" value="UniProtKB-KW"/>
</dbReference>
<evidence type="ECO:0000256" key="7">
    <source>
        <dbReference type="ARBA" id="ARBA00022840"/>
    </source>
</evidence>
<keyword evidence="4" id="KW-0548">Nucleotidyltransferase</keyword>
<dbReference type="EMBL" id="CP019606">
    <property type="protein sequence ID" value="AQP49374.1"/>
    <property type="molecule type" value="Genomic_DNA"/>
</dbReference>
<evidence type="ECO:0000256" key="8">
    <source>
        <dbReference type="ARBA" id="ARBA00022842"/>
    </source>
</evidence>
<name>A0A1Q2CTA8_9ACTN</name>
<keyword evidence="6" id="KW-0547">Nucleotide-binding</keyword>
<dbReference type="InterPro" id="IPR052038">
    <property type="entry name" value="Type-VII_TA_antitoxin"/>
</dbReference>
<comment type="cofactor">
    <cofactor evidence="1">
        <name>Mg(2+)</name>
        <dbReference type="ChEBI" id="CHEBI:18420"/>
    </cofactor>
</comment>
<evidence type="ECO:0000259" key="10">
    <source>
        <dbReference type="Pfam" id="PF01909"/>
    </source>
</evidence>
<dbReference type="Gene3D" id="3.30.460.10">
    <property type="entry name" value="Beta Polymerase, domain 2"/>
    <property type="match status" value="1"/>
</dbReference>
<dbReference type="KEGG" id="tes:BW730_13530"/>
<evidence type="ECO:0000313" key="12">
    <source>
        <dbReference type="Proteomes" id="UP000188145"/>
    </source>
</evidence>
<dbReference type="GO" id="GO:0016779">
    <property type="term" value="F:nucleotidyltransferase activity"/>
    <property type="evidence" value="ECO:0007669"/>
    <property type="project" value="UniProtKB-KW"/>
</dbReference>
<dbReference type="InterPro" id="IPR043519">
    <property type="entry name" value="NT_sf"/>
</dbReference>
<reference evidence="12" key="1">
    <citation type="submission" date="2017-02" db="EMBL/GenBank/DDBJ databases">
        <title>Tessaracoccus aquaemaris sp. nov., isolated from the intestine of a Korean rockfish, Sebastes schlegelii, in a marine aquaculture pond.</title>
        <authorList>
            <person name="Tak E.J."/>
            <person name="Bae J.-W."/>
        </authorList>
    </citation>
    <scope>NUCLEOTIDE SEQUENCE [LARGE SCALE GENOMIC DNA]</scope>
    <source>
        <strain evidence="12">NSG39</strain>
    </source>
</reference>
<keyword evidence="2" id="KW-1277">Toxin-antitoxin system</keyword>
<dbReference type="AlphaFoldDB" id="A0A1Q2CTA8"/>
<dbReference type="Pfam" id="PF01909">
    <property type="entry name" value="NTP_transf_2"/>
    <property type="match status" value="1"/>
</dbReference>
<organism evidence="11 12">
    <name type="scientific">Tessaracoccus aquimaris</name>
    <dbReference type="NCBI Taxonomy" id="1332264"/>
    <lineage>
        <taxon>Bacteria</taxon>
        <taxon>Bacillati</taxon>
        <taxon>Actinomycetota</taxon>
        <taxon>Actinomycetes</taxon>
        <taxon>Propionibacteriales</taxon>
        <taxon>Propionibacteriaceae</taxon>
        <taxon>Tessaracoccus</taxon>
    </lineage>
</organism>
<keyword evidence="8" id="KW-0460">Magnesium</keyword>
<dbReference type="STRING" id="1332264.BW730_13530"/>
<dbReference type="GO" id="GO:0046872">
    <property type="term" value="F:metal ion binding"/>
    <property type="evidence" value="ECO:0007669"/>
    <property type="project" value="UniProtKB-KW"/>
</dbReference>